<reference evidence="2 3" key="1">
    <citation type="submission" date="2017-01" db="EMBL/GenBank/DDBJ databases">
        <authorList>
            <person name="Mah S.A."/>
            <person name="Swanson W.J."/>
            <person name="Moy G.W."/>
            <person name="Vacquier V.D."/>
        </authorList>
    </citation>
    <scope>NUCLEOTIDE SEQUENCE [LARGE SCALE GENOMIC DNA]</scope>
    <source>
        <strain evidence="2 3">DSM 26375</strain>
    </source>
</reference>
<sequence length="38" mass="4050">MSEPPRKRRSDAAMSGMVATAVLVVIAVLTFVFVWVGG</sequence>
<evidence type="ECO:0000256" key="1">
    <source>
        <dbReference type="SAM" id="Phobius"/>
    </source>
</evidence>
<dbReference type="Proteomes" id="UP000186141">
    <property type="component" value="Unassembled WGS sequence"/>
</dbReference>
<dbReference type="AlphaFoldDB" id="A0A1N7Q3K3"/>
<keyword evidence="1" id="KW-0472">Membrane</keyword>
<dbReference type="EMBL" id="FTOT01000007">
    <property type="protein sequence ID" value="SIT17443.1"/>
    <property type="molecule type" value="Genomic_DNA"/>
</dbReference>
<keyword evidence="1" id="KW-0812">Transmembrane</keyword>
<accession>A0A1N7Q3K3</accession>
<name>A0A1N7Q3K3_9RHOB</name>
<organism evidence="2 3">
    <name type="scientific">Gemmobacter megaterium</name>
    <dbReference type="NCBI Taxonomy" id="1086013"/>
    <lineage>
        <taxon>Bacteria</taxon>
        <taxon>Pseudomonadati</taxon>
        <taxon>Pseudomonadota</taxon>
        <taxon>Alphaproteobacteria</taxon>
        <taxon>Rhodobacterales</taxon>
        <taxon>Paracoccaceae</taxon>
        <taxon>Gemmobacter</taxon>
    </lineage>
</organism>
<keyword evidence="3" id="KW-1185">Reference proteome</keyword>
<protein>
    <submittedName>
        <fullName evidence="2">Uncharacterized protein</fullName>
    </submittedName>
</protein>
<feature type="transmembrane region" description="Helical" evidence="1">
    <location>
        <begin position="12"/>
        <end position="36"/>
    </location>
</feature>
<evidence type="ECO:0000313" key="2">
    <source>
        <dbReference type="EMBL" id="SIT17443.1"/>
    </source>
</evidence>
<proteinExistence type="predicted"/>
<keyword evidence="1" id="KW-1133">Transmembrane helix</keyword>
<gene>
    <name evidence="2" type="ORF">SAMN05421774_10748</name>
</gene>
<evidence type="ECO:0000313" key="3">
    <source>
        <dbReference type="Proteomes" id="UP000186141"/>
    </source>
</evidence>